<dbReference type="Gene3D" id="3.90.226.10">
    <property type="entry name" value="2-enoyl-CoA Hydratase, Chain A, domain 1"/>
    <property type="match status" value="1"/>
</dbReference>
<sequence>MKGTSTMEVGADGVAIITIVNPPVNSLSLDDKEAIRKLTVDSVRLDVVLCLLERGHRAIAVTDNASVLILTVLQSLKVNFDEALGRDDVKAIVVTGANGKFSGGFDITAFGEIQGGKITAPKRGLIAIDLLTDTVDAARKPSVAAIDGLALGGGLEVAMACHARISTAGAQLGLPELQLGILPGFGGIVAS</sequence>
<dbReference type="OrthoDB" id="2018133at2759"/>
<dbReference type="GO" id="GO:0006635">
    <property type="term" value="P:fatty acid beta-oxidation"/>
    <property type="evidence" value="ECO:0007669"/>
    <property type="project" value="TreeGrafter"/>
</dbReference>
<keyword evidence="2" id="KW-0456">Lyase</keyword>
<dbReference type="InterPro" id="IPR018376">
    <property type="entry name" value="Enoyl-CoA_hyd/isom_CS"/>
</dbReference>
<gene>
    <name evidence="5" type="ORF">Cgig2_004701</name>
</gene>
<evidence type="ECO:0000256" key="2">
    <source>
        <dbReference type="ARBA" id="ARBA00023239"/>
    </source>
</evidence>
<dbReference type="GO" id="GO:0005777">
    <property type="term" value="C:peroxisome"/>
    <property type="evidence" value="ECO:0007669"/>
    <property type="project" value="TreeGrafter"/>
</dbReference>
<dbReference type="PANTHER" id="PTHR23309:SF9">
    <property type="entry name" value="PEROXISOMAL FATTY ACID BETA-OXIDATION MULTIFUNCTIONAL PROTEIN MFP2"/>
    <property type="match status" value="1"/>
</dbReference>
<dbReference type="GO" id="GO:0003857">
    <property type="term" value="F:(3S)-3-hydroxyacyl-CoA dehydrogenase (NAD+) activity"/>
    <property type="evidence" value="ECO:0007669"/>
    <property type="project" value="TreeGrafter"/>
</dbReference>
<keyword evidence="1" id="KW-0413">Isomerase</keyword>
<keyword evidence="6" id="KW-1185">Reference proteome</keyword>
<dbReference type="SUPFAM" id="SSF52096">
    <property type="entry name" value="ClpP/crotonase"/>
    <property type="match status" value="1"/>
</dbReference>
<dbReference type="AlphaFoldDB" id="A0A9Q1GNA3"/>
<comment type="similarity">
    <text evidence="4">Belongs to the enoyl-CoA hydratase/isomerase family.</text>
</comment>
<dbReference type="GO" id="GO:0016829">
    <property type="term" value="F:lyase activity"/>
    <property type="evidence" value="ECO:0007669"/>
    <property type="project" value="UniProtKB-KW"/>
</dbReference>
<dbReference type="PANTHER" id="PTHR23309">
    <property type="entry name" value="3-HYDROXYACYL-COA DEHYROGENASE"/>
    <property type="match status" value="1"/>
</dbReference>
<evidence type="ECO:0000313" key="5">
    <source>
        <dbReference type="EMBL" id="KAJ8423103.1"/>
    </source>
</evidence>
<evidence type="ECO:0000256" key="4">
    <source>
        <dbReference type="RuleBase" id="RU003707"/>
    </source>
</evidence>
<dbReference type="Pfam" id="PF00378">
    <property type="entry name" value="ECH_1"/>
    <property type="match status" value="1"/>
</dbReference>
<dbReference type="EMBL" id="JAKOGI010002053">
    <property type="protein sequence ID" value="KAJ8423103.1"/>
    <property type="molecule type" value="Genomic_DNA"/>
</dbReference>
<dbReference type="GO" id="GO:0016853">
    <property type="term" value="F:isomerase activity"/>
    <property type="evidence" value="ECO:0007669"/>
    <property type="project" value="UniProtKB-KW"/>
</dbReference>
<name>A0A9Q1GNA3_9CARY</name>
<organism evidence="5 6">
    <name type="scientific">Carnegiea gigantea</name>
    <dbReference type="NCBI Taxonomy" id="171969"/>
    <lineage>
        <taxon>Eukaryota</taxon>
        <taxon>Viridiplantae</taxon>
        <taxon>Streptophyta</taxon>
        <taxon>Embryophyta</taxon>
        <taxon>Tracheophyta</taxon>
        <taxon>Spermatophyta</taxon>
        <taxon>Magnoliopsida</taxon>
        <taxon>eudicotyledons</taxon>
        <taxon>Gunneridae</taxon>
        <taxon>Pentapetalae</taxon>
        <taxon>Caryophyllales</taxon>
        <taxon>Cactineae</taxon>
        <taxon>Cactaceae</taxon>
        <taxon>Cactoideae</taxon>
        <taxon>Echinocereeae</taxon>
        <taxon>Carnegiea</taxon>
    </lineage>
</organism>
<evidence type="ECO:0000256" key="1">
    <source>
        <dbReference type="ARBA" id="ARBA00023235"/>
    </source>
</evidence>
<evidence type="ECO:0000313" key="6">
    <source>
        <dbReference type="Proteomes" id="UP001153076"/>
    </source>
</evidence>
<protein>
    <submittedName>
        <fullName evidence="5">Uncharacterized protein</fullName>
    </submittedName>
</protein>
<dbReference type="PROSITE" id="PS00166">
    <property type="entry name" value="ENOYL_COA_HYDRATASE"/>
    <property type="match status" value="1"/>
</dbReference>
<proteinExistence type="inferred from homology"/>
<reference evidence="5" key="1">
    <citation type="submission" date="2022-04" db="EMBL/GenBank/DDBJ databases">
        <title>Carnegiea gigantea Genome sequencing and assembly v2.</title>
        <authorList>
            <person name="Copetti D."/>
            <person name="Sanderson M.J."/>
            <person name="Burquez A."/>
            <person name="Wojciechowski M.F."/>
        </authorList>
    </citation>
    <scope>NUCLEOTIDE SEQUENCE</scope>
    <source>
        <strain evidence="5">SGP5-SGP5p</strain>
        <tissue evidence="5">Aerial part</tissue>
    </source>
</reference>
<dbReference type="InterPro" id="IPR029045">
    <property type="entry name" value="ClpP/crotonase-like_dom_sf"/>
</dbReference>
<keyword evidence="3" id="KW-0511">Multifunctional enzyme</keyword>
<evidence type="ECO:0000256" key="3">
    <source>
        <dbReference type="ARBA" id="ARBA00023268"/>
    </source>
</evidence>
<dbReference type="InterPro" id="IPR001753">
    <property type="entry name" value="Enoyl-CoA_hydra/iso"/>
</dbReference>
<accession>A0A9Q1GNA3</accession>
<dbReference type="CDD" id="cd06558">
    <property type="entry name" value="crotonase-like"/>
    <property type="match status" value="1"/>
</dbReference>
<dbReference type="Proteomes" id="UP001153076">
    <property type="component" value="Unassembled WGS sequence"/>
</dbReference>
<comment type="caution">
    <text evidence="5">The sequence shown here is derived from an EMBL/GenBank/DDBJ whole genome shotgun (WGS) entry which is preliminary data.</text>
</comment>